<reference evidence="1 2" key="1">
    <citation type="submission" date="2019-03" db="EMBL/GenBank/DDBJ databases">
        <title>Genomic Encyclopedia of Type Strains, Phase IV (KMG-IV): sequencing the most valuable type-strain genomes for metagenomic binning, comparative biology and taxonomic classification.</title>
        <authorList>
            <person name="Goeker M."/>
        </authorList>
    </citation>
    <scope>NUCLEOTIDE SEQUENCE [LARGE SCALE GENOMIC DNA]</scope>
    <source>
        <strain evidence="1 2">DSM 100059</strain>
    </source>
</reference>
<name>A0A4R8DXK1_9BACT</name>
<evidence type="ECO:0000313" key="1">
    <source>
        <dbReference type="EMBL" id="TDX02275.1"/>
    </source>
</evidence>
<evidence type="ECO:0008006" key="3">
    <source>
        <dbReference type="Google" id="ProtNLM"/>
    </source>
</evidence>
<evidence type="ECO:0000313" key="2">
    <source>
        <dbReference type="Proteomes" id="UP000294498"/>
    </source>
</evidence>
<proteinExistence type="predicted"/>
<dbReference type="PROSITE" id="PS51257">
    <property type="entry name" value="PROKAR_LIPOPROTEIN"/>
    <property type="match status" value="1"/>
</dbReference>
<dbReference type="Proteomes" id="UP000294498">
    <property type="component" value="Unassembled WGS sequence"/>
</dbReference>
<dbReference type="AlphaFoldDB" id="A0A4R8DXK1"/>
<protein>
    <recommendedName>
        <fullName evidence="3">Lipoprotein</fullName>
    </recommendedName>
</protein>
<gene>
    <name evidence="1" type="ORF">EDB95_3330</name>
</gene>
<sequence length="225" mass="25129">MCQFPMRSSVFIRRAKSAVWGAAALWTVAASCTSAYRGLKPASGDPACIQRFKPALGTALYKTEVDADNHPLSGLLVLKAMPDSSTRVVFTSETGLTFFDFAFAADGTFTVHHIIDQMNKKALIKTLRKDFELVLLKHTTQGRVLTKGHELFYAFPQEKGTNYYITDSACTRLDRIEKASKRRAVVTAWMMDYREGVPDSVSIVHHIKLLVKKIPFTIALKRIPS</sequence>
<comment type="caution">
    <text evidence="1">The sequence shown here is derived from an EMBL/GenBank/DDBJ whole genome shotgun (WGS) entry which is preliminary data.</text>
</comment>
<organism evidence="1 2">
    <name type="scientific">Dinghuibacter silviterrae</name>
    <dbReference type="NCBI Taxonomy" id="1539049"/>
    <lineage>
        <taxon>Bacteria</taxon>
        <taxon>Pseudomonadati</taxon>
        <taxon>Bacteroidota</taxon>
        <taxon>Chitinophagia</taxon>
        <taxon>Chitinophagales</taxon>
        <taxon>Chitinophagaceae</taxon>
        <taxon>Dinghuibacter</taxon>
    </lineage>
</organism>
<accession>A0A4R8DXK1</accession>
<keyword evidence="2" id="KW-1185">Reference proteome</keyword>
<dbReference type="EMBL" id="SODV01000001">
    <property type="protein sequence ID" value="TDX02275.1"/>
    <property type="molecule type" value="Genomic_DNA"/>
</dbReference>